<evidence type="ECO:0000313" key="2">
    <source>
        <dbReference type="EMBL" id="MCR9016172.1"/>
    </source>
</evidence>
<dbReference type="SMART" id="SM01235">
    <property type="entry name" value="Haem_bd"/>
    <property type="match status" value="1"/>
</dbReference>
<keyword evidence="3" id="KW-1185">Reference proteome</keyword>
<sequence>MKLWQYIVGGVAVVFIGIQFVPNELPSVEPNNPSDIVLNGLASEEISTMLKTSCYACHSNETVYPWYSYVAPSSWLVAKDVREGREELNFSIWQEYDMMDKLKILDDIAIEVKEGRMPMEIYTLMHPSGKLDDAQRAKIVTWAEETMDIVAEEEG</sequence>
<protein>
    <submittedName>
        <fullName evidence="2">Heme-binding domain-containing protein</fullName>
    </submittedName>
</protein>
<dbReference type="Pfam" id="PF14376">
    <property type="entry name" value="Haem_bd"/>
    <property type="match status" value="1"/>
</dbReference>
<feature type="domain" description="Haem-binding" evidence="1">
    <location>
        <begin position="12"/>
        <end position="147"/>
    </location>
</feature>
<evidence type="ECO:0000313" key="3">
    <source>
        <dbReference type="Proteomes" id="UP001142175"/>
    </source>
</evidence>
<comment type="caution">
    <text evidence="2">The sequence shown here is derived from an EMBL/GenBank/DDBJ whole genome shotgun (WGS) entry which is preliminary data.</text>
</comment>
<organism evidence="2 3">
    <name type="scientific">Aquiflexum gelatinilyticum</name>
    <dbReference type="NCBI Taxonomy" id="2961943"/>
    <lineage>
        <taxon>Bacteria</taxon>
        <taxon>Pseudomonadati</taxon>
        <taxon>Bacteroidota</taxon>
        <taxon>Cytophagia</taxon>
        <taxon>Cytophagales</taxon>
        <taxon>Cyclobacteriaceae</taxon>
        <taxon>Aquiflexum</taxon>
    </lineage>
</organism>
<dbReference type="InterPro" id="IPR025992">
    <property type="entry name" value="Haem-bd"/>
</dbReference>
<accession>A0A9X2SZ28</accession>
<dbReference type="Proteomes" id="UP001142175">
    <property type="component" value="Unassembled WGS sequence"/>
</dbReference>
<gene>
    <name evidence="2" type="ORF">NU887_14100</name>
</gene>
<proteinExistence type="predicted"/>
<dbReference type="RefSeq" id="WP_258424025.1">
    <property type="nucleotide sequence ID" value="NZ_JANSUY010000013.1"/>
</dbReference>
<name>A0A9X2SZ28_9BACT</name>
<dbReference type="AlphaFoldDB" id="A0A9X2SZ28"/>
<evidence type="ECO:0000259" key="1">
    <source>
        <dbReference type="SMART" id="SM01235"/>
    </source>
</evidence>
<dbReference type="EMBL" id="JANSUY010000013">
    <property type="protein sequence ID" value="MCR9016172.1"/>
    <property type="molecule type" value="Genomic_DNA"/>
</dbReference>
<reference evidence="2" key="1">
    <citation type="submission" date="2022-08" db="EMBL/GenBank/DDBJ databases">
        <authorList>
            <person name="Zhang D."/>
        </authorList>
    </citation>
    <scope>NUCLEOTIDE SEQUENCE</scope>
    <source>
        <strain evidence="2">XJ19-11</strain>
    </source>
</reference>